<protein>
    <submittedName>
        <fullName evidence="3">Endothelin-converting enzyme-like protein</fullName>
    </submittedName>
</protein>
<reference evidence="3 4" key="1">
    <citation type="journal article" date="2018" name="Gigascience">
        <title>Genomes of trombidid mites reveal novel predicted allergens and laterally-transferred genes associated with secondary metabolism.</title>
        <authorList>
            <person name="Dong X."/>
            <person name="Chaisiri K."/>
            <person name="Xia D."/>
            <person name="Armstrong S.D."/>
            <person name="Fang Y."/>
            <person name="Donnelly M.J."/>
            <person name="Kadowaki T."/>
            <person name="McGarry J.W."/>
            <person name="Darby A.C."/>
            <person name="Makepeace B.L."/>
        </authorList>
    </citation>
    <scope>NUCLEOTIDE SEQUENCE [LARGE SCALE GENOMIC DNA]</scope>
    <source>
        <strain evidence="3">UoL-WK</strain>
    </source>
</reference>
<dbReference type="PRINTS" id="PR00786">
    <property type="entry name" value="NEPRILYSIN"/>
</dbReference>
<dbReference type="Pfam" id="PF01431">
    <property type="entry name" value="Peptidase_M13"/>
    <property type="match status" value="2"/>
</dbReference>
<dbReference type="InterPro" id="IPR024079">
    <property type="entry name" value="MetalloPept_cat_dom_sf"/>
</dbReference>
<name>A0A443QVU8_9ACAR</name>
<dbReference type="GO" id="GO:0005886">
    <property type="term" value="C:plasma membrane"/>
    <property type="evidence" value="ECO:0007669"/>
    <property type="project" value="TreeGrafter"/>
</dbReference>
<dbReference type="GO" id="GO:0004222">
    <property type="term" value="F:metalloendopeptidase activity"/>
    <property type="evidence" value="ECO:0007669"/>
    <property type="project" value="InterPro"/>
</dbReference>
<dbReference type="OrthoDB" id="6475849at2759"/>
<evidence type="ECO:0000259" key="2">
    <source>
        <dbReference type="Pfam" id="PF01431"/>
    </source>
</evidence>
<evidence type="ECO:0000313" key="4">
    <source>
        <dbReference type="Proteomes" id="UP000285301"/>
    </source>
</evidence>
<dbReference type="STRING" id="1965070.A0A443QVU8"/>
<feature type="domain" description="Peptidase M13 C-terminal" evidence="2">
    <location>
        <begin position="8"/>
        <end position="149"/>
    </location>
</feature>
<comment type="caution">
    <text evidence="3">The sequence shown here is derived from an EMBL/GenBank/DDBJ whole genome shotgun (WGS) entry which is preliminary data.</text>
</comment>
<feature type="non-terminal residue" evidence="3">
    <location>
        <position position="1"/>
    </location>
</feature>
<proteinExistence type="inferred from homology"/>
<evidence type="ECO:0000313" key="3">
    <source>
        <dbReference type="EMBL" id="RWS07121.1"/>
    </source>
</evidence>
<dbReference type="InterPro" id="IPR000718">
    <property type="entry name" value="Peptidase_M13"/>
</dbReference>
<evidence type="ECO:0000256" key="1">
    <source>
        <dbReference type="ARBA" id="ARBA00007357"/>
    </source>
</evidence>
<dbReference type="PANTHER" id="PTHR11733:SF167">
    <property type="entry name" value="FI17812P1-RELATED"/>
    <property type="match status" value="1"/>
</dbReference>
<dbReference type="Gene3D" id="3.40.390.10">
    <property type="entry name" value="Collagenase (Catalytic Domain)"/>
    <property type="match status" value="2"/>
</dbReference>
<feature type="domain" description="Peptidase M13 C-terminal" evidence="2">
    <location>
        <begin position="162"/>
        <end position="219"/>
    </location>
</feature>
<organism evidence="3 4">
    <name type="scientific">Dinothrombium tinctorium</name>
    <dbReference type="NCBI Taxonomy" id="1965070"/>
    <lineage>
        <taxon>Eukaryota</taxon>
        <taxon>Metazoa</taxon>
        <taxon>Ecdysozoa</taxon>
        <taxon>Arthropoda</taxon>
        <taxon>Chelicerata</taxon>
        <taxon>Arachnida</taxon>
        <taxon>Acari</taxon>
        <taxon>Acariformes</taxon>
        <taxon>Trombidiformes</taxon>
        <taxon>Prostigmata</taxon>
        <taxon>Anystina</taxon>
        <taxon>Parasitengona</taxon>
        <taxon>Trombidioidea</taxon>
        <taxon>Trombidiidae</taxon>
        <taxon>Dinothrombium</taxon>
    </lineage>
</organism>
<accession>A0A443QVU8</accession>
<dbReference type="SUPFAM" id="SSF55486">
    <property type="entry name" value="Metalloproteases ('zincins'), catalytic domain"/>
    <property type="match status" value="1"/>
</dbReference>
<gene>
    <name evidence="3" type="ORF">B4U79_09842</name>
</gene>
<keyword evidence="4" id="KW-1185">Reference proteome</keyword>
<sequence length="220" mass="25142">RQFVFISTVFPAALLQTPLYTFGLPSSLNFGAIGSIIGHELLHAFDRVGKQYDSYGNYKDWWTNATSEIYQNKSDCFAQHYSRFIDPKSLLRIDGQLTKEENIGDAVGIQLAFEAFKSFMDTQEQPLLLEGLEYTAEQLFFISFAQVSVCKLEPVCEHFFIKMWCINETRESKRNTIMYGPHSPEYFRVIGSVANFNAFANAFNCKNGSAMYSESKCSLW</sequence>
<dbReference type="Proteomes" id="UP000285301">
    <property type="component" value="Unassembled WGS sequence"/>
</dbReference>
<dbReference type="GO" id="GO:0016485">
    <property type="term" value="P:protein processing"/>
    <property type="evidence" value="ECO:0007669"/>
    <property type="project" value="TreeGrafter"/>
</dbReference>
<dbReference type="EMBL" id="NCKU01003650">
    <property type="protein sequence ID" value="RWS07121.1"/>
    <property type="molecule type" value="Genomic_DNA"/>
</dbReference>
<dbReference type="AlphaFoldDB" id="A0A443QVU8"/>
<comment type="similarity">
    <text evidence="1">Belongs to the peptidase M13 family.</text>
</comment>
<dbReference type="PROSITE" id="PS51885">
    <property type="entry name" value="NEPRILYSIN"/>
    <property type="match status" value="1"/>
</dbReference>
<dbReference type="InterPro" id="IPR018497">
    <property type="entry name" value="Peptidase_M13_C"/>
</dbReference>
<dbReference type="PANTHER" id="PTHR11733">
    <property type="entry name" value="ZINC METALLOPROTEASE FAMILY M13 NEPRILYSIN-RELATED"/>
    <property type="match status" value="1"/>
</dbReference>